<evidence type="ECO:0000256" key="5">
    <source>
        <dbReference type="ARBA" id="ARBA00023049"/>
    </source>
</evidence>
<dbReference type="PANTHER" id="PTHR21711">
    <property type="entry name" value="MITOCHONDRIAL INNER MEMBRANE PROTEASE"/>
    <property type="match status" value="1"/>
</dbReference>
<dbReference type="Pfam" id="PF09768">
    <property type="entry name" value="Peptidase_M76"/>
    <property type="match status" value="1"/>
</dbReference>
<comment type="similarity">
    <text evidence="1 6">Belongs to the peptidase M76 family.</text>
</comment>
<sequence>MSNSTANEVPSATSFAAPAEDESAQSAQAASPGAVILEQSPTASASFADLYPFRRGTPSRPITSWEKFLGHERTGALRNVCEENVLYCAQSLPMVRHMLQALKAAGCPVMLQRHLSCETCQPGNDAGVNHGGYDELHNQVFICSNNAVSVGDVHATLIRGLLGMFEACTARVDYRNVDHLACLEIKQANLTSCNFLNYLSQKFGRLGLAGEHARCVKATARYRLMNARFVDETVAHAAVERVFKQCYQDLEPIGRRCGSAADIELARNEAYLFGHE</sequence>
<comment type="caution">
    <text evidence="8">The sequence shown here is derived from an EMBL/GenBank/DDBJ whole genome shotgun (WGS) entry which is preliminary data.</text>
</comment>
<evidence type="ECO:0000256" key="6">
    <source>
        <dbReference type="RuleBase" id="RU364057"/>
    </source>
</evidence>
<dbReference type="InterPro" id="IPR019165">
    <property type="entry name" value="Peptidase_M76_ATP23"/>
</dbReference>
<dbReference type="GO" id="GO:0034982">
    <property type="term" value="P:mitochondrial protein processing"/>
    <property type="evidence" value="ECO:0007669"/>
    <property type="project" value="TreeGrafter"/>
</dbReference>
<feature type="compositionally biased region" description="Polar residues" evidence="7">
    <location>
        <begin position="1"/>
        <end position="14"/>
    </location>
</feature>
<dbReference type="GO" id="GO:0004222">
    <property type="term" value="F:metalloendopeptidase activity"/>
    <property type="evidence" value="ECO:0007669"/>
    <property type="project" value="InterPro"/>
</dbReference>
<evidence type="ECO:0000313" key="8">
    <source>
        <dbReference type="EMBL" id="TRY61697.1"/>
    </source>
</evidence>
<keyword evidence="3 6" id="KW-0479">Metal-binding</keyword>
<dbReference type="STRING" id="6832.A0A553N8D7"/>
<gene>
    <name evidence="8" type="ORF">TCAL_17180</name>
</gene>
<keyword evidence="5 6" id="KW-0482">Metalloprotease</keyword>
<dbReference type="EC" id="3.4.24.-" evidence="6"/>
<name>A0A553N8D7_TIGCA</name>
<dbReference type="OrthoDB" id="285308at2759"/>
<evidence type="ECO:0000256" key="7">
    <source>
        <dbReference type="SAM" id="MobiDB-lite"/>
    </source>
</evidence>
<protein>
    <recommendedName>
        <fullName evidence="6">Mitochondrial inner membrane protease ATP23</fullName>
        <ecNumber evidence="6">3.4.24.-</ecNumber>
    </recommendedName>
</protein>
<evidence type="ECO:0000256" key="2">
    <source>
        <dbReference type="ARBA" id="ARBA00022670"/>
    </source>
</evidence>
<dbReference type="GO" id="GO:0046872">
    <property type="term" value="F:metal ion binding"/>
    <property type="evidence" value="ECO:0007669"/>
    <property type="project" value="UniProtKB-KW"/>
</dbReference>
<reference evidence="8 9" key="1">
    <citation type="journal article" date="2018" name="Nat. Ecol. Evol.">
        <title>Genomic signatures of mitonuclear coevolution across populations of Tigriopus californicus.</title>
        <authorList>
            <person name="Barreto F.S."/>
            <person name="Watson E.T."/>
            <person name="Lima T.G."/>
            <person name="Willett C.S."/>
            <person name="Edmands S."/>
            <person name="Li W."/>
            <person name="Burton R.S."/>
        </authorList>
    </citation>
    <scope>NUCLEOTIDE SEQUENCE [LARGE SCALE GENOMIC DNA]</scope>
    <source>
        <strain evidence="8 9">San Diego</strain>
    </source>
</reference>
<dbReference type="Proteomes" id="UP000318571">
    <property type="component" value="Chromosome 8"/>
</dbReference>
<dbReference type="AlphaFoldDB" id="A0A553N8D7"/>
<keyword evidence="4 6" id="KW-0378">Hydrolase</keyword>
<accession>A0A553N8D7</accession>
<evidence type="ECO:0000256" key="1">
    <source>
        <dbReference type="ARBA" id="ARBA00009915"/>
    </source>
</evidence>
<keyword evidence="9" id="KW-1185">Reference proteome</keyword>
<dbReference type="GO" id="GO:0033615">
    <property type="term" value="P:mitochondrial proton-transporting ATP synthase complex assembly"/>
    <property type="evidence" value="ECO:0007669"/>
    <property type="project" value="TreeGrafter"/>
</dbReference>
<dbReference type="PANTHER" id="PTHR21711:SF0">
    <property type="entry name" value="MITOCHONDRIAL INNER MEMBRANE PROTEASE ATP23 HOMOLOG"/>
    <property type="match status" value="1"/>
</dbReference>
<proteinExistence type="inferred from homology"/>
<organism evidence="8 9">
    <name type="scientific">Tigriopus californicus</name>
    <name type="common">Marine copepod</name>
    <dbReference type="NCBI Taxonomy" id="6832"/>
    <lineage>
        <taxon>Eukaryota</taxon>
        <taxon>Metazoa</taxon>
        <taxon>Ecdysozoa</taxon>
        <taxon>Arthropoda</taxon>
        <taxon>Crustacea</taxon>
        <taxon>Multicrustacea</taxon>
        <taxon>Hexanauplia</taxon>
        <taxon>Copepoda</taxon>
        <taxon>Harpacticoida</taxon>
        <taxon>Harpacticidae</taxon>
        <taxon>Tigriopus</taxon>
    </lineage>
</organism>
<keyword evidence="2 6" id="KW-0645">Protease</keyword>
<dbReference type="OMA" id="EAHQNCV"/>
<dbReference type="EMBL" id="VCGU01000459">
    <property type="protein sequence ID" value="TRY61697.1"/>
    <property type="molecule type" value="Genomic_DNA"/>
</dbReference>
<dbReference type="GO" id="GO:0005739">
    <property type="term" value="C:mitochondrion"/>
    <property type="evidence" value="ECO:0007669"/>
    <property type="project" value="GOC"/>
</dbReference>
<feature type="region of interest" description="Disordered" evidence="7">
    <location>
        <begin position="1"/>
        <end position="32"/>
    </location>
</feature>
<evidence type="ECO:0000313" key="9">
    <source>
        <dbReference type="Proteomes" id="UP000318571"/>
    </source>
</evidence>
<evidence type="ECO:0000256" key="4">
    <source>
        <dbReference type="ARBA" id="ARBA00022801"/>
    </source>
</evidence>
<evidence type="ECO:0000256" key="3">
    <source>
        <dbReference type="ARBA" id="ARBA00022723"/>
    </source>
</evidence>